<dbReference type="Gene3D" id="2.170.130.10">
    <property type="entry name" value="TonB-dependent receptor, plug domain"/>
    <property type="match status" value="1"/>
</dbReference>
<evidence type="ECO:0000256" key="4">
    <source>
        <dbReference type="ARBA" id="ARBA00022692"/>
    </source>
</evidence>
<dbReference type="NCBIfam" id="TIGR04057">
    <property type="entry name" value="SusC_RagA_signa"/>
    <property type="match status" value="1"/>
</dbReference>
<dbReference type="SUPFAM" id="SSF56935">
    <property type="entry name" value="Porins"/>
    <property type="match status" value="1"/>
</dbReference>
<keyword evidence="6 7" id="KW-0998">Cell outer membrane</keyword>
<dbReference type="InterPro" id="IPR039426">
    <property type="entry name" value="TonB-dep_rcpt-like"/>
</dbReference>
<dbReference type="RefSeq" id="WP_079468161.1">
    <property type="nucleotide sequence ID" value="NZ_FUZZ01000001.1"/>
</dbReference>
<feature type="signal peptide" evidence="8">
    <location>
        <begin position="1"/>
        <end position="35"/>
    </location>
</feature>
<dbReference type="InterPro" id="IPR036942">
    <property type="entry name" value="Beta-barrel_TonB_sf"/>
</dbReference>
<evidence type="ECO:0000313" key="10">
    <source>
        <dbReference type="EMBL" id="SKC97143.1"/>
    </source>
</evidence>
<protein>
    <submittedName>
        <fullName evidence="10">TonB-linked outer membrane protein, SusC/RagA family</fullName>
    </submittedName>
</protein>
<keyword evidence="2 7" id="KW-0813">Transport</keyword>
<dbReference type="Pfam" id="PF13715">
    <property type="entry name" value="CarbopepD_reg_2"/>
    <property type="match status" value="1"/>
</dbReference>
<sequence>MKIWYTISNYFPRQTVLKALAVCSLTAAAPPALHAAANNGKAYTQPVKQTITGKVIDASGGTPLPGVNIVVKGTTRGTVTTVDGSFSLQADPGEILVVSLVGYTKQEVPAKAGGPMTISLTSASTGLDELVVVGYGVQKKKVVTGATVHLNNDDLIKNHSISVEQSLQGQAPGVQVTSNSGQPGDALKFTIRGIGTNGDSRPLFIIDGFPADDISFLNPNDIASVDVLKDAASTAIYGTRAANGIVMITTKKGRAGKMNVSFDASYGLQNPARKLDLLNAQQYANIMNEASINSGSVPIYTPDSIAKLGTGPDWQKAATNKNAPIQNYSLSLSGGNEKSVFSSSFSFQGQQGVMGLPGRSNFERTSFRINSEHKLYKDLIKTGENLTFAHTRQRGIGTGNIYNNSIRGLLNATPIYPVYNADGSYGKSPYADEPNPIGSIDYTQNNQTITDRIIGNIYAEAILVKGLTLRTDFGADISYNYNNAFIPVYNLGTNNSNEHSFASQGMYRNLTWNWDNTLTYQLTAGKHNLNVMVGTTAKKYEGYNVSGSKTDLIIPDFDHAIIDNGRNDSTRKVYGTRSMNALQSYFGRVFYSYDDKYLLTATLRRDGSTKFGANNRYGYFPSFSAGWIVTNESFLKNSSWINFLKIRGGWGQNGSDRIDDFRYLATINSTYRDYYFNGQKAIGASPDKIPNPDLHWEASEQIDIGFDATLFKDVTVTFDWYQKNTRDWLVTAPIPDLVGTGAPTINGGNIQNKGIELGINYNHQFGEVTIGIGGNIAFNKNTVIDIPNQEGVLHPSYNGVLSSNMDEYFRAQNGMPIGYFYGLKTAGIFQNQAEIDAYTSKSGQKIQPGAQPGDARFVDLNGDGVINGDDKTKVGNPNPSQTYGISLSAGWRGFDLSVLLSGVGGNDIVDGTRAYDRFYNNYTTAIFDRWHGEGTSNSTPRVTLGNEANQNYTRFSDLYVHNGAFLRVKSINFGYDLKKTLLKRLPVQQLRLYVSGLNVFTFTHYRGLDPEVGYGIDSWSSGTDLGYFPQPRTVLFGLNVKF</sequence>
<feature type="domain" description="TonB-dependent receptor plug" evidence="9">
    <location>
        <begin position="143"/>
        <end position="245"/>
    </location>
</feature>
<dbReference type="InterPro" id="IPR037066">
    <property type="entry name" value="Plug_dom_sf"/>
</dbReference>
<accession>A0A1T5NA50</accession>
<dbReference type="Pfam" id="PF07715">
    <property type="entry name" value="Plug"/>
    <property type="match status" value="1"/>
</dbReference>
<dbReference type="STRING" id="393003.SAMN05660461_0855"/>
<dbReference type="GO" id="GO:0009279">
    <property type="term" value="C:cell outer membrane"/>
    <property type="evidence" value="ECO:0007669"/>
    <property type="project" value="UniProtKB-SubCell"/>
</dbReference>
<dbReference type="SUPFAM" id="SSF49464">
    <property type="entry name" value="Carboxypeptidase regulatory domain-like"/>
    <property type="match status" value="1"/>
</dbReference>
<dbReference type="Gene3D" id="2.60.40.1120">
    <property type="entry name" value="Carboxypeptidase-like, regulatory domain"/>
    <property type="match status" value="1"/>
</dbReference>
<keyword evidence="4 7" id="KW-0812">Transmembrane</keyword>
<evidence type="ECO:0000256" key="3">
    <source>
        <dbReference type="ARBA" id="ARBA00022452"/>
    </source>
</evidence>
<dbReference type="Proteomes" id="UP000190166">
    <property type="component" value="Unassembled WGS sequence"/>
</dbReference>
<name>A0A1T5NA50_9BACT</name>
<proteinExistence type="inferred from homology"/>
<dbReference type="AlphaFoldDB" id="A0A1T5NA50"/>
<evidence type="ECO:0000256" key="5">
    <source>
        <dbReference type="ARBA" id="ARBA00023136"/>
    </source>
</evidence>
<evidence type="ECO:0000256" key="2">
    <source>
        <dbReference type="ARBA" id="ARBA00022448"/>
    </source>
</evidence>
<feature type="chain" id="PRO_5013273322" evidence="8">
    <location>
        <begin position="36"/>
        <end position="1042"/>
    </location>
</feature>
<keyword evidence="11" id="KW-1185">Reference proteome</keyword>
<evidence type="ECO:0000313" key="11">
    <source>
        <dbReference type="Proteomes" id="UP000190166"/>
    </source>
</evidence>
<dbReference type="InterPro" id="IPR012910">
    <property type="entry name" value="Plug_dom"/>
</dbReference>
<keyword evidence="5 7" id="KW-0472">Membrane</keyword>
<evidence type="ECO:0000259" key="9">
    <source>
        <dbReference type="Pfam" id="PF07715"/>
    </source>
</evidence>
<evidence type="ECO:0000256" key="8">
    <source>
        <dbReference type="SAM" id="SignalP"/>
    </source>
</evidence>
<dbReference type="Gene3D" id="2.40.170.20">
    <property type="entry name" value="TonB-dependent receptor, beta-barrel domain"/>
    <property type="match status" value="1"/>
</dbReference>
<reference evidence="10 11" key="1">
    <citation type="submission" date="2017-02" db="EMBL/GenBank/DDBJ databases">
        <authorList>
            <person name="Peterson S.W."/>
        </authorList>
    </citation>
    <scope>NUCLEOTIDE SEQUENCE [LARGE SCALE GENOMIC DNA]</scope>
    <source>
        <strain evidence="10 11">DSM 18108</strain>
    </source>
</reference>
<evidence type="ECO:0000256" key="6">
    <source>
        <dbReference type="ARBA" id="ARBA00023237"/>
    </source>
</evidence>
<gene>
    <name evidence="10" type="ORF">SAMN05660461_0855</name>
</gene>
<dbReference type="PROSITE" id="PS52016">
    <property type="entry name" value="TONB_DEPENDENT_REC_3"/>
    <property type="match status" value="1"/>
</dbReference>
<comment type="subcellular location">
    <subcellularLocation>
        <location evidence="1 7">Cell outer membrane</location>
        <topology evidence="1 7">Multi-pass membrane protein</topology>
    </subcellularLocation>
</comment>
<dbReference type="InterPro" id="IPR008969">
    <property type="entry name" value="CarboxyPept-like_regulatory"/>
</dbReference>
<dbReference type="InterPro" id="IPR023997">
    <property type="entry name" value="TonB-dep_OMP_SusC/RagA_CS"/>
</dbReference>
<dbReference type="InterPro" id="IPR023996">
    <property type="entry name" value="TonB-dep_OMP_SusC/RagA"/>
</dbReference>
<keyword evidence="3 7" id="KW-1134">Transmembrane beta strand</keyword>
<evidence type="ECO:0000256" key="7">
    <source>
        <dbReference type="PROSITE-ProRule" id="PRU01360"/>
    </source>
</evidence>
<keyword evidence="8" id="KW-0732">Signal</keyword>
<dbReference type="EMBL" id="FUZZ01000001">
    <property type="protein sequence ID" value="SKC97143.1"/>
    <property type="molecule type" value="Genomic_DNA"/>
</dbReference>
<dbReference type="NCBIfam" id="TIGR04056">
    <property type="entry name" value="OMP_RagA_SusC"/>
    <property type="match status" value="1"/>
</dbReference>
<comment type="similarity">
    <text evidence="7">Belongs to the TonB-dependent receptor family.</text>
</comment>
<organism evidence="10 11">
    <name type="scientific">Chitinophaga ginsengisegetis</name>
    <dbReference type="NCBI Taxonomy" id="393003"/>
    <lineage>
        <taxon>Bacteria</taxon>
        <taxon>Pseudomonadati</taxon>
        <taxon>Bacteroidota</taxon>
        <taxon>Chitinophagia</taxon>
        <taxon>Chitinophagales</taxon>
        <taxon>Chitinophagaceae</taxon>
        <taxon>Chitinophaga</taxon>
    </lineage>
</organism>
<evidence type="ECO:0000256" key="1">
    <source>
        <dbReference type="ARBA" id="ARBA00004571"/>
    </source>
</evidence>